<reference evidence="2" key="1">
    <citation type="journal article" date="2022" name="Mol. Ecol. Resour.">
        <title>The genomes of chicory, endive, great burdock and yacon provide insights into Asteraceae palaeo-polyploidization history and plant inulin production.</title>
        <authorList>
            <person name="Fan W."/>
            <person name="Wang S."/>
            <person name="Wang H."/>
            <person name="Wang A."/>
            <person name="Jiang F."/>
            <person name="Liu H."/>
            <person name="Zhao H."/>
            <person name="Xu D."/>
            <person name="Zhang Y."/>
        </authorList>
    </citation>
    <scope>NUCLEOTIDE SEQUENCE [LARGE SCALE GENOMIC DNA]</scope>
    <source>
        <strain evidence="2">cv. Yunnan</strain>
    </source>
</reference>
<organism evidence="1 2">
    <name type="scientific">Smallanthus sonchifolius</name>
    <dbReference type="NCBI Taxonomy" id="185202"/>
    <lineage>
        <taxon>Eukaryota</taxon>
        <taxon>Viridiplantae</taxon>
        <taxon>Streptophyta</taxon>
        <taxon>Embryophyta</taxon>
        <taxon>Tracheophyta</taxon>
        <taxon>Spermatophyta</taxon>
        <taxon>Magnoliopsida</taxon>
        <taxon>eudicotyledons</taxon>
        <taxon>Gunneridae</taxon>
        <taxon>Pentapetalae</taxon>
        <taxon>asterids</taxon>
        <taxon>campanulids</taxon>
        <taxon>Asterales</taxon>
        <taxon>Asteraceae</taxon>
        <taxon>Asteroideae</taxon>
        <taxon>Heliantheae alliance</taxon>
        <taxon>Millerieae</taxon>
        <taxon>Smallanthus</taxon>
    </lineage>
</organism>
<evidence type="ECO:0000313" key="1">
    <source>
        <dbReference type="EMBL" id="KAI3717402.1"/>
    </source>
</evidence>
<keyword evidence="2" id="KW-1185">Reference proteome</keyword>
<accession>A0ACB9B5P5</accession>
<sequence>MDFSSRSPRAKKHTRKNSATAGDDSHLSDHDASTSRPADHRDFIVKINGEEQRGRAGIDDPPSRLIGEFLNKQKDAGGEMTLDMDLEMDELRHGRNSGNAGNNKSPESPIKGTITTESVNPNSRVPNSRDLKVSFQQPHPSSEVVDIQPDNERGNNLKRDSDSSDEDESDEYRLPEQQHQMRRKSSNLNNLNNLSRVNEDRGGCEVLKCTSFQRRAPIMRTKTQQSRLIDPPQVEMEVPLSGPAGKSGQYKSGLLLARPSGQYKSGVLARGEIEEEDDSLYEEDNPDDFKRAKLDAITLIQWISLISILSALICTLLIKDWKQKVVRGLHIWEWEVLVLVLICGRLVSGWGIRFIVFFIERNFLLRKRVLYFVYGIRKPVQNCIWLGLVLIAWHYMFDEKVEGHNRFLRVVNKMMVCMLVATSLWLVKTLMVKVLASSFHVKKFFDRIQEALFNQYVIETLSGPPLVEIQNNIIEEEKTIAEINKLQSAGANMPPELGENVFSTKSGRVVGSGRFQKPSGAIKIDEKEDGITIDHLHRLNPKNVSAWNMKRLMKIVRLGTLSTLDEQLHDMSAQEDESVTQIRSEIEAKRAARKIFMNVAKAGSKFIYLHDLMRFLREDQAVKTMSLLVGSPGDEKVSKTALKTWVVNAFRERKALALTLNDTKTAVNKLHQMVNVLVGVIILVICLLILNIATSKFLVFLSSQIVVVAFIFGNTCKTIFEAIIFLFVMHPFDVGDRCEIDGVQMIVEEMNILTTVFLKWDNEKVYFPNSTLSTRAISNHYRSPDMWDSIDFFIHITTPADTLAVMKQRIINFIESKKDHYYPNDITVVSLTLVEINTIKLHIWWRHKINFQDMGERYIRKGAVIDEMVRIFKEHDVEYRLYPLDINIKNMPSPVTTSRLPPTCDEGLYRFKFGVIEDTNDFRITSLIMVEIWNKLFGKVANTVTYKPYLMHIGHDIKSWNLKFIAPKKIPFAFKIPSFIHKHAIKH</sequence>
<protein>
    <submittedName>
        <fullName evidence="1">Uncharacterized protein</fullName>
    </submittedName>
</protein>
<name>A0ACB9B5P5_9ASTR</name>
<dbReference type="EMBL" id="CM042040">
    <property type="protein sequence ID" value="KAI3717402.1"/>
    <property type="molecule type" value="Genomic_DNA"/>
</dbReference>
<comment type="caution">
    <text evidence="1">The sequence shown here is derived from an EMBL/GenBank/DDBJ whole genome shotgun (WGS) entry which is preliminary data.</text>
</comment>
<evidence type="ECO:0000313" key="2">
    <source>
        <dbReference type="Proteomes" id="UP001056120"/>
    </source>
</evidence>
<reference evidence="1 2" key="2">
    <citation type="journal article" date="2022" name="Mol. Ecol. Resour.">
        <title>The genomes of chicory, endive, great burdock and yacon provide insights into Asteraceae paleo-polyploidization history and plant inulin production.</title>
        <authorList>
            <person name="Fan W."/>
            <person name="Wang S."/>
            <person name="Wang H."/>
            <person name="Wang A."/>
            <person name="Jiang F."/>
            <person name="Liu H."/>
            <person name="Zhao H."/>
            <person name="Xu D."/>
            <person name="Zhang Y."/>
        </authorList>
    </citation>
    <scope>NUCLEOTIDE SEQUENCE [LARGE SCALE GENOMIC DNA]</scope>
    <source>
        <strain evidence="2">cv. Yunnan</strain>
        <tissue evidence="1">Leaves</tissue>
    </source>
</reference>
<gene>
    <name evidence="1" type="ORF">L1987_68992</name>
</gene>
<proteinExistence type="predicted"/>
<dbReference type="Proteomes" id="UP001056120">
    <property type="component" value="Linkage Group LG23"/>
</dbReference>